<dbReference type="Proteomes" id="UP000887565">
    <property type="component" value="Unplaced"/>
</dbReference>
<protein>
    <submittedName>
        <fullName evidence="2">Reverse transcriptase/retrotransposon-derived protein RNase H-like domain-containing protein</fullName>
    </submittedName>
</protein>
<evidence type="ECO:0000313" key="2">
    <source>
        <dbReference type="WBParaSite" id="nRc.2.0.1.t03195-RA"/>
    </source>
</evidence>
<name>A0A915HNY7_ROMCU</name>
<dbReference type="SUPFAM" id="SSF56672">
    <property type="entry name" value="DNA/RNA polymerases"/>
    <property type="match status" value="1"/>
</dbReference>
<dbReference type="InterPro" id="IPR043502">
    <property type="entry name" value="DNA/RNA_pol_sf"/>
</dbReference>
<organism evidence="1 2">
    <name type="scientific">Romanomermis culicivorax</name>
    <name type="common">Nematode worm</name>
    <dbReference type="NCBI Taxonomy" id="13658"/>
    <lineage>
        <taxon>Eukaryota</taxon>
        <taxon>Metazoa</taxon>
        <taxon>Ecdysozoa</taxon>
        <taxon>Nematoda</taxon>
        <taxon>Enoplea</taxon>
        <taxon>Dorylaimia</taxon>
        <taxon>Mermithida</taxon>
        <taxon>Mermithoidea</taxon>
        <taxon>Mermithidae</taxon>
        <taxon>Romanomermis</taxon>
    </lineage>
</organism>
<keyword evidence="1" id="KW-1185">Reference proteome</keyword>
<dbReference type="WBParaSite" id="nRc.2.0.1.t03195-RA">
    <property type="protein sequence ID" value="nRc.2.0.1.t03195-RA"/>
    <property type="gene ID" value="nRc.2.0.1.g03195"/>
</dbReference>
<dbReference type="AlphaFoldDB" id="A0A915HNY7"/>
<sequence length="103" mass="11745">MSDQTKFRWSDECTTAFNKLKLLLTNNLQLVIFDSDYWTILATDASNLKPLYGYWCNPAVDAKPTNLIDGLPDYPSSTTRFNISQGWTMSSPPCYHSCHNQCL</sequence>
<reference evidence="2" key="1">
    <citation type="submission" date="2022-11" db="UniProtKB">
        <authorList>
            <consortium name="WormBaseParasite"/>
        </authorList>
    </citation>
    <scope>IDENTIFICATION</scope>
</reference>
<evidence type="ECO:0000313" key="1">
    <source>
        <dbReference type="Proteomes" id="UP000887565"/>
    </source>
</evidence>
<accession>A0A915HNY7</accession>
<proteinExistence type="predicted"/>